<reference evidence="2" key="1">
    <citation type="journal article" date="2022" name="Nat. Commun.">
        <title>Chromosome evolution and the genetic basis of agronomically important traits in greater yam.</title>
        <authorList>
            <person name="Bredeson J.V."/>
            <person name="Lyons J.B."/>
            <person name="Oniyinde I.O."/>
            <person name="Okereke N.R."/>
            <person name="Kolade O."/>
            <person name="Nnabue I."/>
            <person name="Nwadili C.O."/>
            <person name="Hribova E."/>
            <person name="Parker M."/>
            <person name="Nwogha J."/>
            <person name="Shu S."/>
            <person name="Carlson J."/>
            <person name="Kariba R."/>
            <person name="Muthemba S."/>
            <person name="Knop K."/>
            <person name="Barton G.J."/>
            <person name="Sherwood A.V."/>
            <person name="Lopez-Montes A."/>
            <person name="Asiedu R."/>
            <person name="Jamnadass R."/>
            <person name="Muchugi A."/>
            <person name="Goodstein D."/>
            <person name="Egesi C.N."/>
            <person name="Featherston J."/>
            <person name="Asfaw A."/>
            <person name="Simpson G.G."/>
            <person name="Dolezel J."/>
            <person name="Hendre P.S."/>
            <person name="Van Deynze A."/>
            <person name="Kumar P.L."/>
            <person name="Obidiegwu J.E."/>
            <person name="Bhattacharjee R."/>
            <person name="Rokhsar D.S."/>
        </authorList>
    </citation>
    <scope>NUCLEOTIDE SEQUENCE [LARGE SCALE GENOMIC DNA]</scope>
    <source>
        <strain evidence="2">cv. TDa95/00328</strain>
    </source>
</reference>
<sequence>MSGAALMARSRDLDEGEEGIWGTWEELLLACAVARHGTRRWDSIASEVQSRIAPSSAPLFTPSRCRQRFDLLQLRFSAAVAVDSGGAGGGSPGGVPLIEELRKLRVAELRREVERSDHSIVSLKLKLKNLKEGEGERRLSGGSDPETDQNPKPESPGSTEEEEELARDRVSRESSKESNSTDPKGNAGKLDDEAGECTAGVGKRETEPATEDGDHGLAESRESGESAAELKPSDADETSEGRTSASHARQPRRRRRKAPLASSSGGGGGGEPEADAVSLRGGTTSQPFVKILEMIRGSASGSVFERRLESQNTAEYRDLIRCHVDLEMISEKIERLGVVYTRTEFFRDLLLLCINAIVFYPLNSKESIAAVHLRDQISKEMASTHQPSPQPQPQPQAPPPAVKTVKADPHLGSLLEKSESAIPLIACRKRSSITSKKTNPDPKVKRKADPDPDPVPDSDPDPKPKPKKKTKERPDPSPPPPPPPPPPPAPSRGFRTSKSRPLNQSRRSNPSTNPKAEEAEIEAKPEKKNSGGAAAAALAKKRGAATLLKRIKRTPEENENVSPPSSTVSGDKTAGKKKTGKGDGRRAPEPKRSNQKTGKKVVKVSGPTKRVREEVEAAKPSPAAKKRRRR</sequence>
<protein>
    <submittedName>
        <fullName evidence="1">Bromodomain-containing protein</fullName>
    </submittedName>
</protein>
<evidence type="ECO:0000313" key="2">
    <source>
        <dbReference type="Proteomes" id="UP000827976"/>
    </source>
</evidence>
<accession>A0ACB7VJ25</accession>
<evidence type="ECO:0000313" key="1">
    <source>
        <dbReference type="EMBL" id="KAH7674060.1"/>
    </source>
</evidence>
<organism evidence="1 2">
    <name type="scientific">Dioscorea alata</name>
    <name type="common">Purple yam</name>
    <dbReference type="NCBI Taxonomy" id="55571"/>
    <lineage>
        <taxon>Eukaryota</taxon>
        <taxon>Viridiplantae</taxon>
        <taxon>Streptophyta</taxon>
        <taxon>Embryophyta</taxon>
        <taxon>Tracheophyta</taxon>
        <taxon>Spermatophyta</taxon>
        <taxon>Magnoliopsida</taxon>
        <taxon>Liliopsida</taxon>
        <taxon>Dioscoreales</taxon>
        <taxon>Dioscoreaceae</taxon>
        <taxon>Dioscorea</taxon>
    </lineage>
</organism>
<gene>
    <name evidence="1" type="ORF">IHE45_08G047000</name>
</gene>
<name>A0ACB7VJ25_DIOAL</name>
<proteinExistence type="predicted"/>
<comment type="caution">
    <text evidence="1">The sequence shown here is derived from an EMBL/GenBank/DDBJ whole genome shotgun (WGS) entry which is preliminary data.</text>
</comment>
<dbReference type="Proteomes" id="UP000827976">
    <property type="component" value="Chromosome 8"/>
</dbReference>
<keyword evidence="2" id="KW-1185">Reference proteome</keyword>
<dbReference type="EMBL" id="CM037018">
    <property type="protein sequence ID" value="KAH7674060.1"/>
    <property type="molecule type" value="Genomic_DNA"/>
</dbReference>